<organism evidence="1">
    <name type="scientific">uncultured Sphingomonas sp</name>
    <dbReference type="NCBI Taxonomy" id="158754"/>
    <lineage>
        <taxon>Bacteria</taxon>
        <taxon>Pseudomonadati</taxon>
        <taxon>Pseudomonadota</taxon>
        <taxon>Alphaproteobacteria</taxon>
        <taxon>Sphingomonadales</taxon>
        <taxon>Sphingomonadaceae</taxon>
        <taxon>Sphingomonas</taxon>
        <taxon>environmental samples</taxon>
    </lineage>
</organism>
<dbReference type="EMBL" id="CADCWB010000043">
    <property type="protein sequence ID" value="CAA9507841.1"/>
    <property type="molecule type" value="Genomic_DNA"/>
</dbReference>
<dbReference type="SUPFAM" id="SSF109854">
    <property type="entry name" value="DinB/YfiT-like putative metalloenzymes"/>
    <property type="match status" value="1"/>
</dbReference>
<dbReference type="Pfam" id="PF09351">
    <property type="entry name" value="DUF1993"/>
    <property type="match status" value="1"/>
</dbReference>
<dbReference type="AlphaFoldDB" id="A0A6J4SXK9"/>
<proteinExistence type="predicted"/>
<dbReference type="Gene3D" id="1.20.120.450">
    <property type="entry name" value="dinb family like domain"/>
    <property type="match status" value="1"/>
</dbReference>
<dbReference type="InterPro" id="IPR034660">
    <property type="entry name" value="DinB/YfiT-like"/>
</dbReference>
<sequence>MYRLRGEPAPDAVLQVRQEGRDGGEQPGGWAAARARVAEALDLLASIGPDELAAAADRPIAHELPTGMVFDMTGETYVRDWALPQAAFHQLTA</sequence>
<accession>A0A6J4SXK9</accession>
<dbReference type="InterPro" id="IPR018531">
    <property type="entry name" value="DUF1993"/>
</dbReference>
<evidence type="ECO:0000313" key="1">
    <source>
        <dbReference type="EMBL" id="CAA9507841.1"/>
    </source>
</evidence>
<reference evidence="1" key="1">
    <citation type="submission" date="2020-02" db="EMBL/GenBank/DDBJ databases">
        <authorList>
            <person name="Meier V. D."/>
        </authorList>
    </citation>
    <scope>NUCLEOTIDE SEQUENCE</scope>
    <source>
        <strain evidence="1">AVDCRST_MAG62</strain>
    </source>
</reference>
<protein>
    <submittedName>
        <fullName evidence="1">Uncharacterized protein</fullName>
    </submittedName>
</protein>
<gene>
    <name evidence="1" type="ORF">AVDCRST_MAG62-337</name>
</gene>
<name>A0A6J4SXK9_9SPHN</name>